<comment type="similarity">
    <text evidence="1 3">Belongs to the TPP enzyme family.</text>
</comment>
<dbReference type="EMBL" id="JAGMWN010000005">
    <property type="protein sequence ID" value="MBP5857787.1"/>
    <property type="molecule type" value="Genomic_DNA"/>
</dbReference>
<dbReference type="GO" id="GO:0003984">
    <property type="term" value="F:acetolactate synthase activity"/>
    <property type="evidence" value="ECO:0007669"/>
    <property type="project" value="TreeGrafter"/>
</dbReference>
<feature type="domain" description="Thiamine pyrophosphate enzyme TPP-binding" evidence="5">
    <location>
        <begin position="387"/>
        <end position="532"/>
    </location>
</feature>
<dbReference type="FunFam" id="3.40.50.970:FF:000007">
    <property type="entry name" value="Acetolactate synthase"/>
    <property type="match status" value="1"/>
</dbReference>
<dbReference type="GO" id="GO:0000287">
    <property type="term" value="F:magnesium ion binding"/>
    <property type="evidence" value="ECO:0007669"/>
    <property type="project" value="InterPro"/>
</dbReference>
<proteinExistence type="inferred from homology"/>
<dbReference type="PANTHER" id="PTHR18968">
    <property type="entry name" value="THIAMINE PYROPHOSPHATE ENZYMES"/>
    <property type="match status" value="1"/>
</dbReference>
<accession>A0A8J7V3B8</accession>
<dbReference type="GO" id="GO:0009099">
    <property type="term" value="P:L-valine biosynthetic process"/>
    <property type="evidence" value="ECO:0007669"/>
    <property type="project" value="TreeGrafter"/>
</dbReference>
<dbReference type="Pfam" id="PF02776">
    <property type="entry name" value="TPP_enzyme_N"/>
    <property type="match status" value="1"/>
</dbReference>
<feature type="domain" description="Thiamine pyrophosphate enzyme central" evidence="4">
    <location>
        <begin position="195"/>
        <end position="332"/>
    </location>
</feature>
<protein>
    <submittedName>
        <fullName evidence="7">Thiamine pyrophosphate-binding protein</fullName>
    </submittedName>
</protein>
<comment type="caution">
    <text evidence="7">The sequence shown here is derived from an EMBL/GenBank/DDBJ whole genome shotgun (WGS) entry which is preliminary data.</text>
</comment>
<dbReference type="InterPro" id="IPR012000">
    <property type="entry name" value="Thiamin_PyroP_enz_cen_dom"/>
</dbReference>
<organism evidence="7 8">
    <name type="scientific">Marivibrio halodurans</name>
    <dbReference type="NCBI Taxonomy" id="2039722"/>
    <lineage>
        <taxon>Bacteria</taxon>
        <taxon>Pseudomonadati</taxon>
        <taxon>Pseudomonadota</taxon>
        <taxon>Alphaproteobacteria</taxon>
        <taxon>Rhodospirillales</taxon>
        <taxon>Rhodospirillaceae</taxon>
        <taxon>Marivibrio</taxon>
    </lineage>
</organism>
<dbReference type="PROSITE" id="PS00187">
    <property type="entry name" value="TPP_ENZYMES"/>
    <property type="match status" value="1"/>
</dbReference>
<dbReference type="Pfam" id="PF00205">
    <property type="entry name" value="TPP_enzyme_M"/>
    <property type="match status" value="1"/>
</dbReference>
<dbReference type="SUPFAM" id="SSF52467">
    <property type="entry name" value="DHS-like NAD/FAD-binding domain"/>
    <property type="match status" value="1"/>
</dbReference>
<keyword evidence="8" id="KW-1185">Reference proteome</keyword>
<dbReference type="InterPro" id="IPR045229">
    <property type="entry name" value="TPP_enz"/>
</dbReference>
<evidence type="ECO:0000256" key="3">
    <source>
        <dbReference type="RuleBase" id="RU362132"/>
    </source>
</evidence>
<dbReference type="Proteomes" id="UP000672602">
    <property type="component" value="Unassembled WGS sequence"/>
</dbReference>
<evidence type="ECO:0000313" key="7">
    <source>
        <dbReference type="EMBL" id="MBP5857787.1"/>
    </source>
</evidence>
<evidence type="ECO:0000313" key="8">
    <source>
        <dbReference type="Proteomes" id="UP000672602"/>
    </source>
</evidence>
<dbReference type="GO" id="GO:0050660">
    <property type="term" value="F:flavin adenine dinucleotide binding"/>
    <property type="evidence" value="ECO:0007669"/>
    <property type="project" value="TreeGrafter"/>
</dbReference>
<dbReference type="GO" id="GO:0009097">
    <property type="term" value="P:isoleucine biosynthetic process"/>
    <property type="evidence" value="ECO:0007669"/>
    <property type="project" value="TreeGrafter"/>
</dbReference>
<dbReference type="AlphaFoldDB" id="A0A8J7V3B8"/>
<evidence type="ECO:0000259" key="6">
    <source>
        <dbReference type="Pfam" id="PF02776"/>
    </source>
</evidence>
<dbReference type="InterPro" id="IPR012001">
    <property type="entry name" value="Thiamin_PyroP_enz_TPP-bd_dom"/>
</dbReference>
<dbReference type="GO" id="GO:0005948">
    <property type="term" value="C:acetolactate synthase complex"/>
    <property type="evidence" value="ECO:0007669"/>
    <property type="project" value="TreeGrafter"/>
</dbReference>
<dbReference type="CDD" id="cd00568">
    <property type="entry name" value="TPP_enzymes"/>
    <property type="match status" value="1"/>
</dbReference>
<dbReference type="InterPro" id="IPR029061">
    <property type="entry name" value="THDP-binding"/>
</dbReference>
<dbReference type="InterPro" id="IPR011766">
    <property type="entry name" value="TPP_enzyme_TPP-bd"/>
</dbReference>
<dbReference type="CDD" id="cd07035">
    <property type="entry name" value="TPP_PYR_POX_like"/>
    <property type="match status" value="1"/>
</dbReference>
<evidence type="ECO:0000256" key="2">
    <source>
        <dbReference type="ARBA" id="ARBA00023052"/>
    </source>
</evidence>
<gene>
    <name evidence="7" type="ORF">KAJ83_12270</name>
</gene>
<evidence type="ECO:0000259" key="4">
    <source>
        <dbReference type="Pfam" id="PF00205"/>
    </source>
</evidence>
<dbReference type="GO" id="GO:0030976">
    <property type="term" value="F:thiamine pyrophosphate binding"/>
    <property type="evidence" value="ECO:0007669"/>
    <property type="project" value="InterPro"/>
</dbReference>
<dbReference type="InterPro" id="IPR000399">
    <property type="entry name" value="TPP-bd_CS"/>
</dbReference>
<name>A0A8J7V3B8_9PROT</name>
<dbReference type="PANTHER" id="PTHR18968:SF129">
    <property type="entry name" value="ACETOLACTATE SYNTHASE"/>
    <property type="match status" value="1"/>
</dbReference>
<dbReference type="RefSeq" id="WP_210682365.1">
    <property type="nucleotide sequence ID" value="NZ_JAGMWN010000005.1"/>
</dbReference>
<keyword evidence="2 3" id="KW-0786">Thiamine pyrophosphate</keyword>
<dbReference type="Gene3D" id="3.40.50.970">
    <property type="match status" value="2"/>
</dbReference>
<dbReference type="SUPFAM" id="SSF52518">
    <property type="entry name" value="Thiamin diphosphate-binding fold (THDP-binding)"/>
    <property type="match status" value="2"/>
</dbReference>
<reference evidence="7" key="1">
    <citation type="submission" date="2021-04" db="EMBL/GenBank/DDBJ databases">
        <authorList>
            <person name="Zhang D.-C."/>
        </authorList>
    </citation>
    <scope>NUCLEOTIDE SEQUENCE</scope>
    <source>
        <strain evidence="7">CGMCC 1.15697</strain>
    </source>
</reference>
<dbReference type="Gene3D" id="3.40.50.1220">
    <property type="entry name" value="TPP-binding domain"/>
    <property type="match status" value="1"/>
</dbReference>
<sequence>MERTVSAADMVARYLAAAGCRHAFGIPGGEVVSVVDALDRAGIAFHLAKHENAAGFMAEGTWHMTGAPGVLVATLGPGVTNAVTAIANAWQDRVPLIVLTGCVEAAEALTYTHQVLDHQALLRPVTKASFRLADGAVGELMEKALAIAMGRTGDGRPGPVHIDLPIDLARAPREWTGAAYLRGPQGRTAPAGPDLERARSWLAEAAAPIAIVGLDVLNHGAEQAVADFCRRFGMPLITSYKAKGVLAEDDPLSLGGAGLSPVADGHLHGLLGEADLILLLGYDPIEMRAGWRDPWHPDRQRVIEIAAEGNTHSMHRASLSFVCDIGAGVEALAAAGPARARVWEGGGPARVRAALRQAFGADEAWGPAAVVDTARKTLPRGAVATVDSGAHRILLSQIWQCEAPRGLLQSTGLCTMGGALPLAIGARKAAPERPVVCFTGDAGLEMVLGELASARELETPVVVVVFADNSLALIEMKQRGAGLANLGVDYGGSDFAAIAAAMGGVGVEVDNRADLADALRGALVRDRFTVIAARIDRKAYDGRI</sequence>
<evidence type="ECO:0000256" key="1">
    <source>
        <dbReference type="ARBA" id="ARBA00007812"/>
    </source>
</evidence>
<dbReference type="Pfam" id="PF02775">
    <property type="entry name" value="TPP_enzyme_C"/>
    <property type="match status" value="1"/>
</dbReference>
<evidence type="ECO:0000259" key="5">
    <source>
        <dbReference type="Pfam" id="PF02775"/>
    </source>
</evidence>
<feature type="domain" description="Thiamine pyrophosphate enzyme N-terminal TPP-binding" evidence="6">
    <location>
        <begin position="7"/>
        <end position="120"/>
    </location>
</feature>
<dbReference type="InterPro" id="IPR029035">
    <property type="entry name" value="DHS-like_NAD/FAD-binding_dom"/>
</dbReference>